<dbReference type="PROSITE" id="PS01178">
    <property type="entry name" value="ANAPHYLATOXIN_2"/>
    <property type="match status" value="2"/>
</dbReference>
<proteinExistence type="evidence at transcript level"/>
<evidence type="ECO:0000256" key="9">
    <source>
        <dbReference type="ARBA" id="ARBA00022837"/>
    </source>
</evidence>
<dbReference type="GO" id="GO:0005576">
    <property type="term" value="C:extracellular region"/>
    <property type="evidence" value="ECO:0007669"/>
    <property type="project" value="InterPro"/>
</dbReference>
<dbReference type="CTD" id="2192"/>
<evidence type="ECO:0000256" key="12">
    <source>
        <dbReference type="ARBA" id="ARBA00057836"/>
    </source>
</evidence>
<dbReference type="Gene3D" id="2.10.25.10">
    <property type="entry name" value="Laminin"/>
    <property type="match status" value="9"/>
</dbReference>
<dbReference type="Pfam" id="PF22914">
    <property type="entry name" value="Fibulin_C"/>
    <property type="match status" value="1"/>
</dbReference>
<evidence type="ECO:0000256" key="6">
    <source>
        <dbReference type="ARBA" id="ARBA00022536"/>
    </source>
</evidence>
<dbReference type="InterPro" id="IPR000020">
    <property type="entry name" value="Anaphylatoxin/fibulin"/>
</dbReference>
<dbReference type="InterPro" id="IPR055088">
    <property type="entry name" value="Fibulin_C"/>
</dbReference>
<dbReference type="InterPro" id="IPR017048">
    <property type="entry name" value="Fibulin-1"/>
</dbReference>
<dbReference type="Pfam" id="PF07645">
    <property type="entry name" value="EGF_CA"/>
    <property type="match status" value="5"/>
</dbReference>
<evidence type="ECO:0000313" key="21">
    <source>
        <dbReference type="Proteomes" id="UP000314986"/>
    </source>
</evidence>
<dbReference type="SMART" id="SM00181">
    <property type="entry name" value="EGF"/>
    <property type="match status" value="9"/>
</dbReference>
<keyword evidence="8" id="KW-0677">Repeat</keyword>
<evidence type="ECO:0000256" key="8">
    <source>
        <dbReference type="ARBA" id="ARBA00022737"/>
    </source>
</evidence>
<feature type="domain" description="Anaphylatoxin-like" evidence="17">
    <location>
        <begin position="102"/>
        <end position="134"/>
    </location>
</feature>
<evidence type="ECO:0000256" key="11">
    <source>
        <dbReference type="ARBA" id="ARBA00023180"/>
    </source>
</evidence>
<dbReference type="Pfam" id="PF12662">
    <property type="entry name" value="cEGF"/>
    <property type="match status" value="2"/>
</dbReference>
<dbReference type="FunFam" id="2.10.25.10:FF:000139">
    <property type="entry name" value="Fibulin-1"/>
    <property type="match status" value="1"/>
</dbReference>
<feature type="domain" description="Anaphylatoxin-like" evidence="17">
    <location>
        <begin position="30"/>
        <end position="63"/>
    </location>
</feature>
<evidence type="ECO:0000256" key="7">
    <source>
        <dbReference type="ARBA" id="ARBA00022729"/>
    </source>
</evidence>
<feature type="region of interest" description="Disordered" evidence="15">
    <location>
        <begin position="138"/>
        <end position="161"/>
    </location>
</feature>
<dbReference type="OrthoDB" id="4062651at2759"/>
<dbReference type="SUPFAM" id="SSF57196">
    <property type="entry name" value="EGF/Laminin"/>
    <property type="match status" value="1"/>
</dbReference>
<dbReference type="PANTHER" id="PTHR24034">
    <property type="entry name" value="EGF-LIKE DOMAIN-CONTAINING PROTEIN"/>
    <property type="match status" value="1"/>
</dbReference>
<dbReference type="GeneTree" id="ENSGT00940000156642"/>
<dbReference type="InterPro" id="IPR009030">
    <property type="entry name" value="Growth_fac_rcpt_cys_sf"/>
</dbReference>
<dbReference type="PANTHER" id="PTHR24034:SF97">
    <property type="entry name" value="FIBULIN-1"/>
    <property type="match status" value="1"/>
</dbReference>
<dbReference type="InterPro" id="IPR000152">
    <property type="entry name" value="EGF-type_Asp/Asn_hydroxyl_site"/>
</dbReference>
<evidence type="ECO:0000313" key="20">
    <source>
        <dbReference type="Ensembl" id="ENSCMIP00000033349.1"/>
    </source>
</evidence>
<dbReference type="AlphaFoldDB" id="V9KAP7"/>
<dbReference type="SMART" id="SM00179">
    <property type="entry name" value="EGF_CA"/>
    <property type="match status" value="8"/>
</dbReference>
<accession>V9KAP7</accession>
<dbReference type="PROSITE" id="PS50026">
    <property type="entry name" value="EGF_3"/>
    <property type="match status" value="4"/>
</dbReference>
<dbReference type="InterPro" id="IPR018097">
    <property type="entry name" value="EGF_Ca-bd_CS"/>
</dbReference>
<dbReference type="FunFam" id="2.10.25.10:FF:000150">
    <property type="entry name" value="Fibulin-1"/>
    <property type="match status" value="1"/>
</dbReference>
<comment type="similarity">
    <text evidence="2 13">Belongs to the fibulin family.</text>
</comment>
<reference evidence="20" key="4">
    <citation type="submission" date="2025-05" db="UniProtKB">
        <authorList>
            <consortium name="Ensembl"/>
        </authorList>
    </citation>
    <scope>IDENTIFICATION</scope>
</reference>
<dbReference type="PIRSF" id="PIRSF036313">
    <property type="entry name" value="Fibulin-1"/>
    <property type="match status" value="1"/>
</dbReference>
<keyword evidence="5 13" id="KW-0272">Extracellular matrix</keyword>
<dbReference type="GO" id="GO:0016504">
    <property type="term" value="F:peptidase activator activity"/>
    <property type="evidence" value="ECO:0007669"/>
    <property type="project" value="InterPro"/>
</dbReference>
<dbReference type="EMBL" id="JW862441">
    <property type="protein sequence ID" value="AFO94958.1"/>
    <property type="molecule type" value="mRNA"/>
</dbReference>
<dbReference type="PROSITE" id="PS01177">
    <property type="entry name" value="ANAPHYLATOXIN_1"/>
    <property type="match status" value="1"/>
</dbReference>
<evidence type="ECO:0000256" key="16">
    <source>
        <dbReference type="SAM" id="SignalP"/>
    </source>
</evidence>
<evidence type="ECO:0000259" key="18">
    <source>
        <dbReference type="PROSITE" id="PS50026"/>
    </source>
</evidence>
<keyword evidence="4 13" id="KW-0964">Secreted</keyword>
<keyword evidence="6 14" id="KW-0245">EGF-like domain</keyword>
<reference evidence="19 21" key="3">
    <citation type="journal article" date="2014" name="Nature">
        <title>Elephant shark genome provides unique insights into gnathostome evolution.</title>
        <authorList>
            <consortium name="International Elephant Shark Genome Sequencing Consortium"/>
            <person name="Venkatesh B."/>
            <person name="Lee A.P."/>
            <person name="Ravi V."/>
            <person name="Maurya A.K."/>
            <person name="Lian M.M."/>
            <person name="Swann J.B."/>
            <person name="Ohta Y."/>
            <person name="Flajnik M.F."/>
            <person name="Sutoh Y."/>
            <person name="Kasahara M."/>
            <person name="Hoon S."/>
            <person name="Gangu V."/>
            <person name="Roy S.W."/>
            <person name="Irimia M."/>
            <person name="Korzh V."/>
            <person name="Kondrychyn I."/>
            <person name="Lim Z.W."/>
            <person name="Tay B.H."/>
            <person name="Tohari S."/>
            <person name="Kong K.W."/>
            <person name="Ho S."/>
            <person name="Lorente-Galdos B."/>
            <person name="Quilez J."/>
            <person name="Marques-Bonet T."/>
            <person name="Raney B.J."/>
            <person name="Ingham P.W."/>
            <person name="Tay A."/>
            <person name="Hillier L.W."/>
            <person name="Minx P."/>
            <person name="Boehm T."/>
            <person name="Wilson R.K."/>
            <person name="Brenner S."/>
            <person name="Warren W.C."/>
        </authorList>
    </citation>
    <scope>NUCLEOTIDE SEQUENCE</scope>
    <source>
        <tissue evidence="19">Brain</tissue>
    </source>
</reference>
<evidence type="ECO:0000256" key="3">
    <source>
        <dbReference type="ARBA" id="ARBA00021554"/>
    </source>
</evidence>
<dbReference type="FunFam" id="2.10.25.10:FF:000241">
    <property type="entry name" value="Fibulin-1"/>
    <property type="match status" value="1"/>
</dbReference>
<dbReference type="InterPro" id="IPR026823">
    <property type="entry name" value="cEGF"/>
</dbReference>
<evidence type="ECO:0000259" key="17">
    <source>
        <dbReference type="PROSITE" id="PS01178"/>
    </source>
</evidence>
<dbReference type="Proteomes" id="UP000314986">
    <property type="component" value="Unassembled WGS sequence"/>
</dbReference>
<dbReference type="SUPFAM" id="SSF57184">
    <property type="entry name" value="Growth factor receptor domain"/>
    <property type="match status" value="3"/>
</dbReference>
<feature type="chain" id="PRO_5044739474" description="Fibulin-1" evidence="16">
    <location>
        <begin position="25"/>
        <end position="707"/>
    </location>
</feature>
<dbReference type="FunFam" id="2.10.25.10:FF:000038">
    <property type="entry name" value="Fibrillin 2"/>
    <property type="match status" value="2"/>
</dbReference>
<dbReference type="GeneID" id="103179410"/>
<feature type="domain" description="EGF-like" evidence="18">
    <location>
        <begin position="360"/>
        <end position="402"/>
    </location>
</feature>
<reference evidence="21" key="2">
    <citation type="journal article" date="2007" name="PLoS Biol.">
        <title>Survey sequencing and comparative analysis of the elephant shark (Callorhinchus milii) genome.</title>
        <authorList>
            <person name="Venkatesh B."/>
            <person name="Kirkness E.F."/>
            <person name="Loh Y.H."/>
            <person name="Halpern A.L."/>
            <person name="Lee A.P."/>
            <person name="Johnson J."/>
            <person name="Dandona N."/>
            <person name="Viswanathan L.D."/>
            <person name="Tay A."/>
            <person name="Venter J.C."/>
            <person name="Strausberg R.L."/>
            <person name="Brenner S."/>
        </authorList>
    </citation>
    <scope>NUCLEOTIDE SEQUENCE [LARGE SCALE GENOMIC DNA]</scope>
</reference>
<dbReference type="SMART" id="SM00104">
    <property type="entry name" value="ANATO"/>
    <property type="match status" value="2"/>
</dbReference>
<evidence type="ECO:0000256" key="1">
    <source>
        <dbReference type="ARBA" id="ARBA00004498"/>
    </source>
</evidence>
<comment type="subunit">
    <text evidence="13">Homomultimerizes and interacts with various extracellular matrix components.</text>
</comment>
<protein>
    <recommendedName>
        <fullName evidence="3 13">Fibulin-1</fullName>
    </recommendedName>
</protein>
<feature type="signal peptide" evidence="16">
    <location>
        <begin position="1"/>
        <end position="24"/>
    </location>
</feature>
<dbReference type="GO" id="GO:0030198">
    <property type="term" value="P:extracellular matrix organization"/>
    <property type="evidence" value="ECO:0007669"/>
    <property type="project" value="InterPro"/>
</dbReference>
<comment type="subcellular location">
    <subcellularLocation>
        <location evidence="1 13">Secreted</location>
        <location evidence="1 13">Extracellular space</location>
        <location evidence="1 13">Extracellular matrix</location>
    </subcellularLocation>
</comment>
<evidence type="ECO:0000256" key="14">
    <source>
        <dbReference type="PROSITE-ProRule" id="PRU00076"/>
    </source>
</evidence>
<dbReference type="FunFam" id="2.10.25.10:FF:000078">
    <property type="entry name" value="Fibulin-1"/>
    <property type="match status" value="1"/>
</dbReference>
<dbReference type="InterPro" id="IPR000742">
    <property type="entry name" value="EGF"/>
</dbReference>
<keyword evidence="7 16" id="KW-0732">Signal</keyword>
<dbReference type="CDD" id="cd00054">
    <property type="entry name" value="EGF_CA"/>
    <property type="match status" value="3"/>
</dbReference>
<evidence type="ECO:0000313" key="19">
    <source>
        <dbReference type="EMBL" id="AFO94958.1"/>
    </source>
</evidence>
<dbReference type="PROSITE" id="PS01187">
    <property type="entry name" value="EGF_CA"/>
    <property type="match status" value="4"/>
</dbReference>
<feature type="domain" description="EGF-like" evidence="18">
    <location>
        <begin position="403"/>
        <end position="444"/>
    </location>
</feature>
<gene>
    <name evidence="20" type="primary">fbln1</name>
</gene>
<evidence type="ECO:0000256" key="15">
    <source>
        <dbReference type="SAM" id="MobiDB-lite"/>
    </source>
</evidence>
<feature type="domain" description="EGF-like" evidence="18">
    <location>
        <begin position="445"/>
        <end position="479"/>
    </location>
</feature>
<evidence type="ECO:0000256" key="2">
    <source>
        <dbReference type="ARBA" id="ARBA00006127"/>
    </source>
</evidence>
<evidence type="ECO:0000256" key="5">
    <source>
        <dbReference type="ARBA" id="ARBA00022530"/>
    </source>
</evidence>
<keyword evidence="11" id="KW-0325">Glycoprotein</keyword>
<dbReference type="KEGG" id="cmk:103179410"/>
<dbReference type="PROSITE" id="PS01186">
    <property type="entry name" value="EGF_2"/>
    <property type="match status" value="3"/>
</dbReference>
<sequence>MDHPASIPLAVLSLLLVFSLQVRAQTYSECCSNGIRLASETFECDALPQSDLPYCSLAQETCCLVKLEDIQCFNGKNMASVNQTCDTQAPNMCQTTKRCCQCCLLGKHAQDQQLGCEAAQFLEYNCRQIYRECCDGEETTSTNPLPDNNTLRDPALGTGTNSDEVEEVWEATQEVEDPFLNDRCRGGGPCKQQCTDTGTTVICTCDVGYKLKADGITCEDLNECLTSKHQCQTGERCINTVGSYRCQREISCGTGYELTENNQCRDIDECETGTHNCGFNFLCQNTQGSFRCRPKMQCGTGFLQDAQGSCIDIDECVSSARACRAGYNCFNTIGSFVCQRNNVNCGRGYRFSDDASRCVDIDECVARSNPCGEGHFCVNSPGSYRCECRIGYFFDSISRSCIDENECRHYPGRLCAHNCENTQGSYHCSCSKGFKLSIDKRNCEDVNECEGNPCSQECANMYGSYQCYCRSGYRLSDTDGITCEDIDECALPAGGNICSYRCINVPGSFKCSCPSTGYNLAQNGRSCQDIDECITGRHDCSDRESCFNVQGSFRCMAFKCPENYRKSSETATADGTETFRCIKFCRPNDAVCILDPVNTISDTVISLPTYRDFTEAIEIIFLRASSSNFPKAQAEIMFRITDGNFHNSFDILKRKEGSLTVGIVRMVKPIIGPYSGILKLEMDYYLSGQLSHRNVVNVHIYISENWF</sequence>
<evidence type="ECO:0000256" key="4">
    <source>
        <dbReference type="ARBA" id="ARBA00022525"/>
    </source>
</evidence>
<dbReference type="InterPro" id="IPR049883">
    <property type="entry name" value="NOTCH1_EGF-like"/>
</dbReference>
<dbReference type="PROSITE" id="PS00010">
    <property type="entry name" value="ASX_HYDROXYL"/>
    <property type="match status" value="4"/>
</dbReference>
<dbReference type="InterPro" id="IPR001881">
    <property type="entry name" value="EGF-like_Ca-bd_dom"/>
</dbReference>
<dbReference type="FunFam" id="2.10.25.10:FF:000104">
    <property type="entry name" value="Fibulin-1"/>
    <property type="match status" value="1"/>
</dbReference>
<comment type="caution">
    <text evidence="14">Lacks conserved residue(s) required for the propagation of feature annotation.</text>
</comment>
<feature type="compositionally biased region" description="Polar residues" evidence="15">
    <location>
        <begin position="139"/>
        <end position="151"/>
    </location>
</feature>
<comment type="function">
    <text evidence="12 13">Incorporated into fibronectin-containing matrix fibers. May play a role in cell adhesion and migration along protein fibers within the extracellular matrix (ECM). Could be important for certain developmental processes and contribute to the supramolecular organization of ECM architecture, in particular to those of basement membranes.</text>
</comment>
<evidence type="ECO:0000256" key="13">
    <source>
        <dbReference type="PIRNR" id="PIRNR036313"/>
    </source>
</evidence>
<organism evidence="19">
    <name type="scientific">Callorhinchus milii</name>
    <name type="common">Ghost shark</name>
    <dbReference type="NCBI Taxonomy" id="7868"/>
    <lineage>
        <taxon>Eukaryota</taxon>
        <taxon>Metazoa</taxon>
        <taxon>Chordata</taxon>
        <taxon>Craniata</taxon>
        <taxon>Vertebrata</taxon>
        <taxon>Chondrichthyes</taxon>
        <taxon>Holocephali</taxon>
        <taxon>Chimaeriformes</taxon>
        <taxon>Callorhinchidae</taxon>
        <taxon>Callorhinchus</taxon>
    </lineage>
</organism>
<feature type="domain" description="EGF-like" evidence="18">
    <location>
        <begin position="485"/>
        <end position="528"/>
    </location>
</feature>
<name>V9KAP7_CALMI</name>
<reference evidence="21" key="1">
    <citation type="journal article" date="2006" name="Science">
        <title>Ancient noncoding elements conserved in the human genome.</title>
        <authorList>
            <person name="Venkatesh B."/>
            <person name="Kirkness E.F."/>
            <person name="Loh Y.H."/>
            <person name="Halpern A.L."/>
            <person name="Lee A.P."/>
            <person name="Johnson J."/>
            <person name="Dandona N."/>
            <person name="Viswanathan L.D."/>
            <person name="Tay A."/>
            <person name="Venter J.C."/>
            <person name="Strausberg R.L."/>
            <person name="Brenner S."/>
        </authorList>
    </citation>
    <scope>NUCLEOTIDE SEQUENCE [LARGE SCALE GENOMIC DNA]</scope>
</reference>
<keyword evidence="21" id="KW-1185">Reference proteome</keyword>
<dbReference type="Ensembl" id="ENSCMIT00000033855.1">
    <property type="protein sequence ID" value="ENSCMIP00000033349.1"/>
    <property type="gene ID" value="ENSCMIG00000014223.1"/>
</dbReference>
<keyword evidence="9" id="KW-0106">Calcium</keyword>
<keyword evidence="10" id="KW-1015">Disulfide bond</keyword>
<dbReference type="FunFam" id="2.10.25.10:FF:001228">
    <property type="entry name" value="Fibulin 1"/>
    <property type="match status" value="1"/>
</dbReference>
<dbReference type="GO" id="GO:0005509">
    <property type="term" value="F:calcium ion binding"/>
    <property type="evidence" value="ECO:0007669"/>
    <property type="project" value="InterPro"/>
</dbReference>
<dbReference type="STRING" id="7868.ENSCMIP00000033349"/>
<evidence type="ECO:0000256" key="10">
    <source>
        <dbReference type="ARBA" id="ARBA00023157"/>
    </source>
</evidence>
<dbReference type="InterPro" id="IPR050751">
    <property type="entry name" value="ECM_structural_protein"/>
</dbReference>
<dbReference type="GO" id="GO:0031012">
    <property type="term" value="C:extracellular matrix"/>
    <property type="evidence" value="ECO:0007669"/>
    <property type="project" value="UniProtKB-ARBA"/>
</dbReference>